<reference evidence="1 2" key="1">
    <citation type="journal article" date="2016" name="Nat. Commun.">
        <title>Thousands of microbial genomes shed light on interconnected biogeochemical processes in an aquifer system.</title>
        <authorList>
            <person name="Anantharaman K."/>
            <person name="Brown C.T."/>
            <person name="Hug L.A."/>
            <person name="Sharon I."/>
            <person name="Castelle C.J."/>
            <person name="Probst A.J."/>
            <person name="Thomas B.C."/>
            <person name="Singh A."/>
            <person name="Wilkins M.J."/>
            <person name="Karaoz U."/>
            <person name="Brodie E.L."/>
            <person name="Williams K.H."/>
            <person name="Hubbard S.S."/>
            <person name="Banfield J.F."/>
        </authorList>
    </citation>
    <scope>NUCLEOTIDE SEQUENCE [LARGE SCALE GENOMIC DNA]</scope>
</reference>
<dbReference type="Proteomes" id="UP000178109">
    <property type="component" value="Unassembled WGS sequence"/>
</dbReference>
<evidence type="ECO:0008006" key="3">
    <source>
        <dbReference type="Google" id="ProtNLM"/>
    </source>
</evidence>
<dbReference type="AlphaFoldDB" id="A0A1G2BRD4"/>
<gene>
    <name evidence="1" type="ORF">A3H70_01805</name>
</gene>
<evidence type="ECO:0000313" key="2">
    <source>
        <dbReference type="Proteomes" id="UP000178109"/>
    </source>
</evidence>
<accession>A0A1G2BRD4</accession>
<protein>
    <recommendedName>
        <fullName evidence="3">Addiction module toxin RelE</fullName>
    </recommendedName>
</protein>
<organism evidence="1 2">
    <name type="scientific">Candidatus Komeilibacteria bacterium RIFCSPLOWO2_02_FULL_48_11</name>
    <dbReference type="NCBI Taxonomy" id="1798553"/>
    <lineage>
        <taxon>Bacteria</taxon>
        <taxon>Candidatus Komeiliibacteriota</taxon>
    </lineage>
</organism>
<evidence type="ECO:0000313" key="1">
    <source>
        <dbReference type="EMBL" id="OGY90930.1"/>
    </source>
</evidence>
<name>A0A1G2BRD4_9BACT</name>
<dbReference type="EMBL" id="MHKO01000058">
    <property type="protein sequence ID" value="OGY90930.1"/>
    <property type="molecule type" value="Genomic_DNA"/>
</dbReference>
<proteinExistence type="predicted"/>
<sequence length="113" mass="13212">MEVERHADIAKDFKKLKRYPAPQESLDAWCRLFCSKGLRETPGIDAFNDFGNLKVFKARAIPLRENAGKSHGYRLIFQLTSIDKCRVLVFSRHGIYHDEKELISTIKYRLRLD</sequence>
<comment type="caution">
    <text evidence="1">The sequence shown here is derived from an EMBL/GenBank/DDBJ whole genome shotgun (WGS) entry which is preliminary data.</text>
</comment>